<dbReference type="AlphaFoldDB" id="A0A3G6RBZ9"/>
<dbReference type="EMBL" id="CP033924">
    <property type="protein sequence ID" value="AZA82191.1"/>
    <property type="molecule type" value="Genomic_DNA"/>
</dbReference>
<evidence type="ECO:0000313" key="4">
    <source>
        <dbReference type="Proteomes" id="UP000279972"/>
    </source>
</evidence>
<dbReference type="Proteomes" id="UP000279972">
    <property type="component" value="Chromosome"/>
</dbReference>
<organism evidence="2 3">
    <name type="scientific">Chryseobacterium lactis</name>
    <dbReference type="NCBI Taxonomy" id="1241981"/>
    <lineage>
        <taxon>Bacteria</taxon>
        <taxon>Pseudomonadati</taxon>
        <taxon>Bacteroidota</taxon>
        <taxon>Flavobacteriia</taxon>
        <taxon>Flavobacteriales</taxon>
        <taxon>Weeksellaceae</taxon>
        <taxon>Chryseobacterium group</taxon>
        <taxon>Chryseobacterium</taxon>
    </lineage>
</organism>
<reference evidence="2 3" key="1">
    <citation type="submission" date="2018-01" db="EMBL/GenBank/DDBJ databases">
        <title>Draft genome sequences of Chryseobacterium lactis NCTC11390, Chryseobacterium oncorhynchi 701B-08, and Chryseobacterium viscerum 687B-08.</title>
        <authorList>
            <person name="Jeong J.-J."/>
            <person name="Lee Y.J."/>
            <person name="Park B."/>
            <person name="Choi I.-G."/>
            <person name="Kim K.D."/>
        </authorList>
    </citation>
    <scope>NUCLEOTIDE SEQUENCE [LARGE SCALE GENOMIC DNA]</scope>
    <source>
        <strain evidence="2 3">NCTC11390</strain>
    </source>
</reference>
<dbReference type="OrthoDB" id="1273082at2"/>
<proteinExistence type="predicted"/>
<evidence type="ECO:0000313" key="1">
    <source>
        <dbReference type="EMBL" id="AZA82191.1"/>
    </source>
</evidence>
<sequence length="139" mass="16465">MKALEELTADIREKLPRLKELGIGCIFCYPTSEDISYIVTQEEKEMISFNRVETFSQHRVEYISVIQETRLIIGKEPMLNDVLEWYDEHVEITENNGQGFYTRGFYDQFENWIEWDMSKPFLKDQSPGLINFLNGLIKK</sequence>
<evidence type="ECO:0000313" key="3">
    <source>
        <dbReference type="Proteomes" id="UP000236262"/>
    </source>
</evidence>
<dbReference type="RefSeq" id="WP_103291438.1">
    <property type="nucleotide sequence ID" value="NZ_CP033924.1"/>
</dbReference>
<reference evidence="1 4" key="2">
    <citation type="submission" date="2018-11" db="EMBL/GenBank/DDBJ databases">
        <title>Proposal to divide the Flavobacteriaceae and reorganize its genera based on Amino Acid Identity values calculated from whole genome sequences.</title>
        <authorList>
            <person name="Nicholson A.C."/>
            <person name="Gulvik C.A."/>
            <person name="Whitney A.M."/>
            <person name="Humrighouse B.W."/>
            <person name="Bell M."/>
            <person name="Holmes B."/>
            <person name="Steigerwalt A.G."/>
            <person name="Villarma A."/>
            <person name="Sheth M."/>
            <person name="Batra D."/>
            <person name="Pryor J."/>
            <person name="Bernardet J.-F."/>
            <person name="Hugo C."/>
            <person name="Kampfer P."/>
            <person name="Newman J."/>
            <person name="McQuiston J.R."/>
        </authorList>
    </citation>
    <scope>NUCLEOTIDE SEQUENCE [LARGE SCALE GENOMIC DNA]</scope>
    <source>
        <strain evidence="1 4">KC_1864</strain>
    </source>
</reference>
<dbReference type="Proteomes" id="UP000236262">
    <property type="component" value="Unassembled WGS sequence"/>
</dbReference>
<protein>
    <submittedName>
        <fullName evidence="2">Uncharacterized protein</fullName>
    </submittedName>
</protein>
<dbReference type="EMBL" id="PPEH01000003">
    <property type="protein sequence ID" value="PNW14133.1"/>
    <property type="molecule type" value="Genomic_DNA"/>
</dbReference>
<dbReference type="KEGG" id="clac:EG342_09875"/>
<gene>
    <name evidence="2" type="ORF">C1637_09825</name>
    <name evidence="1" type="ORF">EG342_09875</name>
</gene>
<keyword evidence="4" id="KW-1185">Reference proteome</keyword>
<evidence type="ECO:0000313" key="2">
    <source>
        <dbReference type="EMBL" id="PNW14133.1"/>
    </source>
</evidence>
<accession>A0A3G6RBZ9</accession>
<name>A0A3G6RBZ9_CHRLC</name>